<dbReference type="Pfam" id="PF02931">
    <property type="entry name" value="Neur_chan_LBD"/>
    <property type="match status" value="1"/>
</dbReference>
<feature type="domain" description="Neurotransmitter-gated ion-channel ligand-binding" evidence="1">
    <location>
        <begin position="6"/>
        <end position="42"/>
    </location>
</feature>
<evidence type="ECO:0000313" key="3">
    <source>
        <dbReference type="Proteomes" id="UP000838756"/>
    </source>
</evidence>
<comment type="caution">
    <text evidence="2">The sequence shown here is derived from an EMBL/GenBank/DDBJ whole genome shotgun (WGS) entry which is preliminary data.</text>
</comment>
<dbReference type="EMBL" id="CAKXAJ010020045">
    <property type="protein sequence ID" value="CAH2220066.1"/>
    <property type="molecule type" value="Genomic_DNA"/>
</dbReference>
<sequence length="42" mass="4973">MLQSGLEWNDYKLKWNPDDYGGVDTLHVPSEHIWLPDIVLYN</sequence>
<keyword evidence="3" id="KW-1185">Reference proteome</keyword>
<dbReference type="InterPro" id="IPR036734">
    <property type="entry name" value="Neur_chan_lig-bd_sf"/>
</dbReference>
<dbReference type="InterPro" id="IPR006202">
    <property type="entry name" value="Neur_chan_lig-bd"/>
</dbReference>
<protein>
    <submittedName>
        <fullName evidence="2">Jg26448 protein</fullName>
    </submittedName>
</protein>
<dbReference type="OrthoDB" id="5975154at2759"/>
<dbReference type="SUPFAM" id="SSF63712">
    <property type="entry name" value="Nicotinic receptor ligand binding domain-like"/>
    <property type="match status" value="1"/>
</dbReference>
<dbReference type="Proteomes" id="UP000838756">
    <property type="component" value="Unassembled WGS sequence"/>
</dbReference>
<name>A0A8S4QWW6_9NEOP</name>
<evidence type="ECO:0000259" key="1">
    <source>
        <dbReference type="Pfam" id="PF02931"/>
    </source>
</evidence>
<evidence type="ECO:0000313" key="2">
    <source>
        <dbReference type="EMBL" id="CAH2220066.1"/>
    </source>
</evidence>
<feature type="non-terminal residue" evidence="2">
    <location>
        <position position="1"/>
    </location>
</feature>
<reference evidence="2" key="1">
    <citation type="submission" date="2022-03" db="EMBL/GenBank/DDBJ databases">
        <authorList>
            <person name="Lindestad O."/>
        </authorList>
    </citation>
    <scope>NUCLEOTIDE SEQUENCE</scope>
</reference>
<proteinExistence type="predicted"/>
<dbReference type="GO" id="GO:0016020">
    <property type="term" value="C:membrane"/>
    <property type="evidence" value="ECO:0007669"/>
    <property type="project" value="InterPro"/>
</dbReference>
<gene>
    <name evidence="2" type="primary">jg26448</name>
    <name evidence="2" type="ORF">PAEG_LOCUS6554</name>
</gene>
<accession>A0A8S4QWW6</accession>
<dbReference type="GO" id="GO:0005230">
    <property type="term" value="F:extracellular ligand-gated monoatomic ion channel activity"/>
    <property type="evidence" value="ECO:0007669"/>
    <property type="project" value="InterPro"/>
</dbReference>
<dbReference type="AlphaFoldDB" id="A0A8S4QWW6"/>
<dbReference type="Gene3D" id="2.70.170.10">
    <property type="entry name" value="Neurotransmitter-gated ion-channel ligand-binding domain"/>
    <property type="match status" value="1"/>
</dbReference>
<organism evidence="2 3">
    <name type="scientific">Pararge aegeria aegeria</name>
    <dbReference type="NCBI Taxonomy" id="348720"/>
    <lineage>
        <taxon>Eukaryota</taxon>
        <taxon>Metazoa</taxon>
        <taxon>Ecdysozoa</taxon>
        <taxon>Arthropoda</taxon>
        <taxon>Hexapoda</taxon>
        <taxon>Insecta</taxon>
        <taxon>Pterygota</taxon>
        <taxon>Neoptera</taxon>
        <taxon>Endopterygota</taxon>
        <taxon>Lepidoptera</taxon>
        <taxon>Glossata</taxon>
        <taxon>Ditrysia</taxon>
        <taxon>Papilionoidea</taxon>
        <taxon>Nymphalidae</taxon>
        <taxon>Satyrinae</taxon>
        <taxon>Satyrini</taxon>
        <taxon>Parargina</taxon>
        <taxon>Pararge</taxon>
    </lineage>
</organism>